<feature type="region of interest" description="Disordered" evidence="1">
    <location>
        <begin position="578"/>
        <end position="658"/>
    </location>
</feature>
<comment type="caution">
    <text evidence="2">The sequence shown here is derived from an EMBL/GenBank/DDBJ whole genome shotgun (WGS) entry which is preliminary data.</text>
</comment>
<dbReference type="PANTHER" id="PTHR47599">
    <property type="entry name" value="CELL-TO-CELL MOVEMENT PROTEIN"/>
    <property type="match status" value="1"/>
</dbReference>
<dbReference type="InterPro" id="IPR051596">
    <property type="entry name" value="Caulimoviridae_Movement"/>
</dbReference>
<evidence type="ECO:0000313" key="2">
    <source>
        <dbReference type="EMBL" id="KAK9150354.1"/>
    </source>
</evidence>
<dbReference type="Pfam" id="PF01107">
    <property type="entry name" value="MP"/>
    <property type="match status" value="1"/>
</dbReference>
<name>A0AAP0PPV4_9MAGN</name>
<accession>A0AAP0PPV4</accession>
<feature type="compositionally biased region" description="Low complexity" evidence="1">
    <location>
        <begin position="25"/>
        <end position="43"/>
    </location>
</feature>
<sequence length="658" mass="74528">MSSLRKSISKMLSFKSTPVKFEPGSPSSSTESSSSSTPKSSQSCKKISKHDLKNISEVTCSNIDQSLRNWSIPEIEPSKLYKNGIFSKKQDFIIKLEEDTISITEDGQEIYLLSPEKIQSYQATHKYLHLGLIQVAIKPLTTFGLNTVSVRDKRRLEFQDSLLGIIEGSLSEGPLYFDCFPNFTIDLHNDHAYKAVVLGIYTKGFKMSGMIYNVAIVYRFYYKLMHTIVPGIAYTKLQTGTSIVFLTNIQNNTVTRKQLNWKEIPHPQHWTITDTNKEEAQKRPVSLEINQIITHDDGKVDIIFAPRASTSTSTSFPPRNIPNPSITIPASDSDEKRHSPPIGVAYPVYTSPSTNNDDNVSINDFADYHINVVTLEEEHDESSISPPAFIIDYESLKQQFLNHPFKPLLCKIIPFEKQAIFREKYFDYVKTHQENIPFFDWIKFHCPKLSLQINAIWESTTGTKFNQPHPPLAPFKIRDDIKTSPFKSTFDNAGPISKKDLSHIIEQNNYTNMYLSTLTPSTLQKGISSSSHPPKLQKSFFPLSSSQSLPSFAPKSTKYSDEFMDAITSKLAQLHIQTPTVSSASPSKPSKDKDKAPVVATLNQEANQNNDTKSNHSFNDNTSYKEPSSDESKDINRIMRKTKKPFQQPANTRYHLRK</sequence>
<dbReference type="Proteomes" id="UP001420932">
    <property type="component" value="Unassembled WGS sequence"/>
</dbReference>
<dbReference type="AlphaFoldDB" id="A0AAP0PPV4"/>
<protein>
    <submittedName>
        <fullName evidence="2">Uncharacterized protein</fullName>
    </submittedName>
</protein>
<organism evidence="2 3">
    <name type="scientific">Stephania yunnanensis</name>
    <dbReference type="NCBI Taxonomy" id="152371"/>
    <lineage>
        <taxon>Eukaryota</taxon>
        <taxon>Viridiplantae</taxon>
        <taxon>Streptophyta</taxon>
        <taxon>Embryophyta</taxon>
        <taxon>Tracheophyta</taxon>
        <taxon>Spermatophyta</taxon>
        <taxon>Magnoliopsida</taxon>
        <taxon>Ranunculales</taxon>
        <taxon>Menispermaceae</taxon>
        <taxon>Menispermoideae</taxon>
        <taxon>Cissampelideae</taxon>
        <taxon>Stephania</taxon>
    </lineage>
</organism>
<dbReference type="InterPro" id="IPR028919">
    <property type="entry name" value="Viral_movement"/>
</dbReference>
<feature type="compositionally biased region" description="Polar residues" evidence="1">
    <location>
        <begin position="601"/>
        <end position="626"/>
    </location>
</feature>
<evidence type="ECO:0000313" key="3">
    <source>
        <dbReference type="Proteomes" id="UP001420932"/>
    </source>
</evidence>
<feature type="region of interest" description="Disordered" evidence="1">
    <location>
        <begin position="17"/>
        <end position="44"/>
    </location>
</feature>
<feature type="compositionally biased region" description="Polar residues" evidence="1">
    <location>
        <begin position="311"/>
        <end position="330"/>
    </location>
</feature>
<evidence type="ECO:0000256" key="1">
    <source>
        <dbReference type="SAM" id="MobiDB-lite"/>
    </source>
</evidence>
<feature type="compositionally biased region" description="Basic and acidic residues" evidence="1">
    <location>
        <begin position="627"/>
        <end position="637"/>
    </location>
</feature>
<dbReference type="PANTHER" id="PTHR47599:SF4">
    <property type="entry name" value="POLYPROTEIN"/>
    <property type="match status" value="1"/>
</dbReference>
<feature type="region of interest" description="Disordered" evidence="1">
    <location>
        <begin position="311"/>
        <end position="339"/>
    </location>
</feature>
<dbReference type="EMBL" id="JBBNAF010000004">
    <property type="protein sequence ID" value="KAK9150354.1"/>
    <property type="molecule type" value="Genomic_DNA"/>
</dbReference>
<keyword evidence="3" id="KW-1185">Reference proteome</keyword>
<reference evidence="2 3" key="1">
    <citation type="submission" date="2024-01" db="EMBL/GenBank/DDBJ databases">
        <title>Genome assemblies of Stephania.</title>
        <authorList>
            <person name="Yang L."/>
        </authorList>
    </citation>
    <scope>NUCLEOTIDE SEQUENCE [LARGE SCALE GENOMIC DNA]</scope>
    <source>
        <strain evidence="2">YNDBR</strain>
        <tissue evidence="2">Leaf</tissue>
    </source>
</reference>
<gene>
    <name evidence="2" type="ORF">Syun_008663</name>
</gene>
<feature type="compositionally biased region" description="Low complexity" evidence="1">
    <location>
        <begin position="578"/>
        <end position="588"/>
    </location>
</feature>
<proteinExistence type="predicted"/>